<sequence length="265" mass="30677">MSTSLMYHGFGIKSNFVYKKTEYKGGAIYFTIERPLDACCCAHCGSYKVKSSGKKVRKFINLPIGNKPTCIFANLHRLECKECGRILQEEIPFAVKRKRYTKSFARYVMDLSKEMTISSIASHLKVSWDLIKDIQKSNLEKKYKRLKAKNIRYLAIDDISSHKGHKYLTVVMDLESGAVIYVAKGRKKESLDGLWRKLGRYKKNIKAVAMDMWPAYLDAVTSHLPQAKVVFDHFHIVKIFNNKLSELRRQLYREKPLIYSKTCTV</sequence>
<dbReference type="PANTHER" id="PTHR33498">
    <property type="entry name" value="TRANSPOSASE FOR INSERTION SEQUENCE ELEMENT IS1557"/>
    <property type="match status" value="1"/>
</dbReference>
<proteinExistence type="predicted"/>
<gene>
    <name evidence="4" type="ORF">ENL21_05930</name>
</gene>
<name>A0A7V5LK32_CALAY</name>
<dbReference type="NCBIfam" id="NF033550">
    <property type="entry name" value="transpos_ISL3"/>
    <property type="match status" value="1"/>
</dbReference>
<dbReference type="Proteomes" id="UP000886111">
    <property type="component" value="Unassembled WGS sequence"/>
</dbReference>
<dbReference type="AlphaFoldDB" id="A0A7V5LK32"/>
<dbReference type="InterPro" id="IPR029261">
    <property type="entry name" value="Transposase_Znf"/>
</dbReference>
<dbReference type="EMBL" id="DRTD01000433">
    <property type="protein sequence ID" value="HHE55303.1"/>
    <property type="molecule type" value="Genomic_DNA"/>
</dbReference>
<dbReference type="Pfam" id="PF01610">
    <property type="entry name" value="DDE_Tnp_ISL3"/>
    <property type="match status" value="1"/>
</dbReference>
<evidence type="ECO:0000313" key="4">
    <source>
        <dbReference type="EMBL" id="HHE55303.1"/>
    </source>
</evidence>
<dbReference type="InterPro" id="IPR047951">
    <property type="entry name" value="Transpos_ISL3"/>
</dbReference>
<evidence type="ECO:0000259" key="3">
    <source>
        <dbReference type="Pfam" id="PF14690"/>
    </source>
</evidence>
<feature type="domain" description="Transposase IS204/IS1001/IS1096/IS1165 zinc-finger" evidence="3">
    <location>
        <begin position="39"/>
        <end position="83"/>
    </location>
</feature>
<dbReference type="Pfam" id="PF13542">
    <property type="entry name" value="HTH_Tnp_ISL3"/>
    <property type="match status" value="1"/>
</dbReference>
<dbReference type="Pfam" id="PF14690">
    <property type="entry name" value="Zn_ribbon_ISL3"/>
    <property type="match status" value="1"/>
</dbReference>
<accession>A0A7V5LK32</accession>
<evidence type="ECO:0000259" key="2">
    <source>
        <dbReference type="Pfam" id="PF13542"/>
    </source>
</evidence>
<feature type="domain" description="Transposase IS204/IS1001/IS1096/IS1165 helix-turn-helix" evidence="2">
    <location>
        <begin position="89"/>
        <end position="135"/>
    </location>
</feature>
<protein>
    <submittedName>
        <fullName evidence="4">ISL3 family transposase</fullName>
    </submittedName>
</protein>
<feature type="domain" description="Transposase IS204/IS1001/IS1096/IS1165 DDE" evidence="1">
    <location>
        <begin position="154"/>
        <end position="255"/>
    </location>
</feature>
<evidence type="ECO:0000259" key="1">
    <source>
        <dbReference type="Pfam" id="PF01610"/>
    </source>
</evidence>
<dbReference type="InterPro" id="IPR002560">
    <property type="entry name" value="Transposase_DDE"/>
</dbReference>
<organism evidence="4">
    <name type="scientific">Caldithrix abyssi</name>
    <dbReference type="NCBI Taxonomy" id="187145"/>
    <lineage>
        <taxon>Bacteria</taxon>
        <taxon>Pseudomonadati</taxon>
        <taxon>Calditrichota</taxon>
        <taxon>Calditrichia</taxon>
        <taxon>Calditrichales</taxon>
        <taxon>Calditrichaceae</taxon>
        <taxon>Caldithrix</taxon>
    </lineage>
</organism>
<comment type="caution">
    <text evidence="4">The sequence shown here is derived from an EMBL/GenBank/DDBJ whole genome shotgun (WGS) entry which is preliminary data.</text>
</comment>
<dbReference type="PANTHER" id="PTHR33498:SF1">
    <property type="entry name" value="TRANSPOSASE FOR INSERTION SEQUENCE ELEMENT IS1557"/>
    <property type="match status" value="1"/>
</dbReference>
<dbReference type="InterPro" id="IPR032877">
    <property type="entry name" value="Transposase_HTH"/>
</dbReference>
<reference evidence="4" key="1">
    <citation type="journal article" date="2020" name="mSystems">
        <title>Genome- and Community-Level Interaction Insights into Carbon Utilization and Element Cycling Functions of Hydrothermarchaeota in Hydrothermal Sediment.</title>
        <authorList>
            <person name="Zhou Z."/>
            <person name="Liu Y."/>
            <person name="Xu W."/>
            <person name="Pan J."/>
            <person name="Luo Z.H."/>
            <person name="Li M."/>
        </authorList>
    </citation>
    <scope>NUCLEOTIDE SEQUENCE [LARGE SCALE GENOMIC DNA]</scope>
    <source>
        <strain evidence="4">HyVt-76</strain>
    </source>
</reference>